<evidence type="ECO:0000259" key="3">
    <source>
        <dbReference type="Pfam" id="PF01408"/>
    </source>
</evidence>
<dbReference type="PANTHER" id="PTHR22604:SF105">
    <property type="entry name" value="TRANS-1,2-DIHYDROBENZENE-1,2-DIOL DEHYDROGENASE"/>
    <property type="match status" value="1"/>
</dbReference>
<evidence type="ECO:0000256" key="1">
    <source>
        <dbReference type="ARBA" id="ARBA00010928"/>
    </source>
</evidence>
<proteinExistence type="inferred from homology"/>
<dbReference type="Pfam" id="PF22725">
    <property type="entry name" value="GFO_IDH_MocA_C3"/>
    <property type="match status" value="1"/>
</dbReference>
<dbReference type="SUPFAM" id="SSF55347">
    <property type="entry name" value="Glyceraldehyde-3-phosphate dehydrogenase-like, C-terminal domain"/>
    <property type="match status" value="1"/>
</dbReference>
<organism evidence="5 6">
    <name type="scientific">Bacteroides fragilis (strain YCH46)</name>
    <dbReference type="NCBI Taxonomy" id="295405"/>
    <lineage>
        <taxon>Bacteria</taxon>
        <taxon>Pseudomonadati</taxon>
        <taxon>Bacteroidota</taxon>
        <taxon>Bacteroidia</taxon>
        <taxon>Bacteroidales</taxon>
        <taxon>Bacteroidaceae</taxon>
        <taxon>Bacteroides</taxon>
    </lineage>
</organism>
<accession>Q64Y65</accession>
<dbReference type="KEGG" id="bfr:BF0810"/>
<feature type="domain" description="GFO/IDH/MocA-like oxidoreductase" evidence="4">
    <location>
        <begin position="133"/>
        <end position="250"/>
    </location>
</feature>
<evidence type="ECO:0000259" key="4">
    <source>
        <dbReference type="Pfam" id="PF22725"/>
    </source>
</evidence>
<evidence type="ECO:0000313" key="5">
    <source>
        <dbReference type="EMBL" id="BAD47561.1"/>
    </source>
</evidence>
<sequence length="326" mass="37462">MENIYKVGVLGCANIAIRSLLPAFLKADRFQILAVASRQLDKAKELAGQYSCKAYGGYEELLEDPNIDLVYIPLPTGLHYEWVMKALHRHKHVISEKSLAADYGEVEELVQIARKNGLLLIENFQFRFHSQHQWVRDCLQRNEIGDIRCFRSSFGFPPFADSSNIRYSRKLGGGALLDAGAYTVKAMQVILPEYTFSLRAASLFRPFGAEVDIWGGAYFHCNDGIVAELAFGFDNYYQCNYEIWGSTGKLIVTRAFTAPMDLNPIIILEKQGYKEEFNLPKDDHFDNMLKYVTQCLDKREYEQEYAQNLAQSYYLCQIKQYCHEEE</sequence>
<dbReference type="InterPro" id="IPR036291">
    <property type="entry name" value="NAD(P)-bd_dom_sf"/>
</dbReference>
<dbReference type="PATRIC" id="fig|295405.11.peg.818"/>
<dbReference type="Gene3D" id="3.40.50.720">
    <property type="entry name" value="NAD(P)-binding Rossmann-like Domain"/>
    <property type="match status" value="1"/>
</dbReference>
<reference evidence="5 6" key="1">
    <citation type="journal article" date="2004" name="Proc. Natl. Acad. Sci. U.S.A.">
        <title>Genomic analysis of Bacteroides fragilis reveals extensive DNA inversions regulating cell surface adaptation.</title>
        <authorList>
            <person name="Kuwahara T."/>
            <person name="Yamashita A."/>
            <person name="Hirakawa H."/>
            <person name="Nakayama H."/>
            <person name="Toh H."/>
            <person name="Okada N."/>
            <person name="Kuhara S."/>
            <person name="Hattori M."/>
            <person name="Hayashi T."/>
            <person name="Ohnishi Y."/>
        </authorList>
    </citation>
    <scope>NUCLEOTIDE SEQUENCE [LARGE SCALE GENOMIC DNA]</scope>
    <source>
        <strain evidence="5 6">YCH46</strain>
    </source>
</reference>
<dbReference type="Proteomes" id="UP000002197">
    <property type="component" value="Chromosome"/>
</dbReference>
<dbReference type="Gene3D" id="3.30.360.10">
    <property type="entry name" value="Dihydrodipicolinate Reductase, domain 2"/>
    <property type="match status" value="1"/>
</dbReference>
<evidence type="ECO:0000313" key="6">
    <source>
        <dbReference type="Proteomes" id="UP000002197"/>
    </source>
</evidence>
<dbReference type="STRING" id="295405.BF0810"/>
<dbReference type="GO" id="GO:0016491">
    <property type="term" value="F:oxidoreductase activity"/>
    <property type="evidence" value="ECO:0007669"/>
    <property type="project" value="UniProtKB-KW"/>
</dbReference>
<keyword evidence="2" id="KW-0560">Oxidoreductase</keyword>
<dbReference type="InterPro" id="IPR050984">
    <property type="entry name" value="Gfo/Idh/MocA_domain"/>
</dbReference>
<dbReference type="SUPFAM" id="SSF51735">
    <property type="entry name" value="NAD(P)-binding Rossmann-fold domains"/>
    <property type="match status" value="1"/>
</dbReference>
<feature type="domain" description="Gfo/Idh/MocA-like oxidoreductase N-terminal" evidence="3">
    <location>
        <begin position="6"/>
        <end position="123"/>
    </location>
</feature>
<dbReference type="OrthoDB" id="9795543at2"/>
<protein>
    <submittedName>
        <fullName evidence="5">Probable NDP-hexose-3-ketoreductase</fullName>
    </submittedName>
</protein>
<dbReference type="EMBL" id="AP006841">
    <property type="protein sequence ID" value="BAD47561.1"/>
    <property type="molecule type" value="Genomic_DNA"/>
</dbReference>
<dbReference type="HOGENOM" id="CLU_023194_5_0_10"/>
<dbReference type="GO" id="GO:0000166">
    <property type="term" value="F:nucleotide binding"/>
    <property type="evidence" value="ECO:0007669"/>
    <property type="project" value="InterPro"/>
</dbReference>
<evidence type="ECO:0000256" key="2">
    <source>
        <dbReference type="ARBA" id="ARBA00023002"/>
    </source>
</evidence>
<dbReference type="InterPro" id="IPR000683">
    <property type="entry name" value="Gfo/Idh/MocA-like_OxRdtase_N"/>
</dbReference>
<dbReference type="RefSeq" id="WP_011202146.1">
    <property type="nucleotide sequence ID" value="NC_006347.1"/>
</dbReference>
<dbReference type="PANTHER" id="PTHR22604">
    <property type="entry name" value="OXIDOREDUCTASES"/>
    <property type="match status" value="1"/>
</dbReference>
<name>Q64Y65_BACFR</name>
<dbReference type="Pfam" id="PF01408">
    <property type="entry name" value="GFO_IDH_MocA"/>
    <property type="match status" value="1"/>
</dbReference>
<gene>
    <name evidence="5" type="ordered locus">BF0810</name>
</gene>
<dbReference type="AlphaFoldDB" id="Q64Y65"/>
<dbReference type="InterPro" id="IPR055170">
    <property type="entry name" value="GFO_IDH_MocA-like_dom"/>
</dbReference>
<comment type="similarity">
    <text evidence="1">Belongs to the Gfo/Idh/MocA family.</text>
</comment>